<keyword evidence="2" id="KW-1185">Reference proteome</keyword>
<dbReference type="KEGG" id="rde:RD1_3064"/>
<dbReference type="STRING" id="375451.RD1_3064"/>
<evidence type="ECO:0000313" key="1">
    <source>
        <dbReference type="EMBL" id="ABG32576.1"/>
    </source>
</evidence>
<protein>
    <submittedName>
        <fullName evidence="1">Integrase, catalytic domain</fullName>
    </submittedName>
</protein>
<dbReference type="PANTHER" id="PTHR47515:SF1">
    <property type="entry name" value="BLR2054 PROTEIN"/>
    <property type="match status" value="1"/>
</dbReference>
<dbReference type="Proteomes" id="UP000007029">
    <property type="component" value="Chromosome"/>
</dbReference>
<organism evidence="1 2">
    <name type="scientific">Roseobacter denitrificans (strain ATCC 33942 / OCh 114)</name>
    <name type="common">Erythrobacter sp. (strain OCh 114)</name>
    <name type="synonym">Roseobacter denitrificans</name>
    <dbReference type="NCBI Taxonomy" id="375451"/>
    <lineage>
        <taxon>Bacteria</taxon>
        <taxon>Pseudomonadati</taxon>
        <taxon>Pseudomonadota</taxon>
        <taxon>Alphaproteobacteria</taxon>
        <taxon>Rhodobacterales</taxon>
        <taxon>Roseobacteraceae</taxon>
        <taxon>Roseobacter</taxon>
    </lineage>
</organism>
<accession>Q164L7</accession>
<evidence type="ECO:0000313" key="2">
    <source>
        <dbReference type="Proteomes" id="UP000007029"/>
    </source>
</evidence>
<dbReference type="EMBL" id="CP000362">
    <property type="protein sequence ID" value="ABG32576.1"/>
    <property type="molecule type" value="Genomic_DNA"/>
</dbReference>
<proteinExistence type="predicted"/>
<dbReference type="AlphaFoldDB" id="Q164L7"/>
<name>Q164L7_ROSDO</name>
<dbReference type="RefSeq" id="WP_011569192.1">
    <property type="nucleotide sequence ID" value="NZ_FOOO01000004.1"/>
</dbReference>
<dbReference type="eggNOG" id="COG2801">
    <property type="taxonomic scope" value="Bacteria"/>
</dbReference>
<gene>
    <name evidence="1" type="ordered locus">RD1_3064</name>
</gene>
<reference evidence="1 2" key="1">
    <citation type="journal article" date="2007" name="J. Bacteriol.">
        <title>The complete genome sequence of Roseobacter denitrificans reveals a mixotrophic rather than photosynthetic metabolism.</title>
        <authorList>
            <person name="Swingley W.D."/>
            <person name="Sadekar S."/>
            <person name="Mastrian S.D."/>
            <person name="Matthies H.J."/>
            <person name="Hao J."/>
            <person name="Ramos H."/>
            <person name="Acharya C.R."/>
            <person name="Conrad A.L."/>
            <person name="Taylor H.L."/>
            <person name="Dejesa L.C."/>
            <person name="Shah M.K."/>
            <person name="O'huallachain M.E."/>
            <person name="Lince M.T."/>
            <person name="Blankenship R.E."/>
            <person name="Beatty J.T."/>
            <person name="Touchman J.W."/>
        </authorList>
    </citation>
    <scope>NUCLEOTIDE SEQUENCE [LARGE SCALE GENOMIC DNA]</scope>
    <source>
        <strain evidence="2">ATCC 33942 / OCh 114</strain>
    </source>
</reference>
<dbReference type="PANTHER" id="PTHR47515">
    <property type="entry name" value="LOW CALCIUM RESPONSE LOCUS PROTEIN T"/>
    <property type="match status" value="1"/>
</dbReference>
<dbReference type="HOGENOM" id="CLU_3011477_0_0_5"/>
<sequence length="56" mass="6357">MDGRRFRVVAIMDDCSRECLVLVPDTSLSGARQTRELDQIIQVRRMPTVNVSDLPP</sequence>